<dbReference type="KEGG" id="spu:100890505"/>
<sequence>MTMMKAQVFLLVAVLSFRKVQAQQCYQCSSYTADLDISTFTSMLTSTGIPPCDENYQQTSVNCSAEGGCLKTDYDFEFEVQGLGRVSVAQVIRTCGAPADECESASELAINAQRDVSNAVFPSTIQFVSGSGRVCVCSDNLCNRAHATTLSLGALLASLLVSYIAMKQ</sequence>
<reference evidence="3" key="1">
    <citation type="submission" date="2015-02" db="EMBL/GenBank/DDBJ databases">
        <title>Genome sequencing for Strongylocentrotus purpuratus.</title>
        <authorList>
            <person name="Murali S."/>
            <person name="Liu Y."/>
            <person name="Vee V."/>
            <person name="English A."/>
            <person name="Wang M."/>
            <person name="Skinner E."/>
            <person name="Han Y."/>
            <person name="Muzny D.M."/>
            <person name="Worley K.C."/>
            <person name="Gibbs R.A."/>
        </authorList>
    </citation>
    <scope>NUCLEOTIDE SEQUENCE</scope>
</reference>
<name>A0A7M7GH62_STRPU</name>
<protein>
    <recommendedName>
        <fullName evidence="4">Protein quiver</fullName>
    </recommendedName>
</protein>
<evidence type="ECO:0000313" key="2">
    <source>
        <dbReference type="EnsemblMetazoa" id="XP_003728748"/>
    </source>
</evidence>
<dbReference type="RefSeq" id="XP_003728748.2">
    <property type="nucleotide sequence ID" value="XM_003728700.3"/>
</dbReference>
<dbReference type="OrthoDB" id="10142574at2759"/>
<reference evidence="2" key="2">
    <citation type="submission" date="2021-01" db="UniProtKB">
        <authorList>
            <consortium name="EnsemblMetazoa"/>
        </authorList>
    </citation>
    <scope>IDENTIFICATION</scope>
</reference>
<evidence type="ECO:0000313" key="3">
    <source>
        <dbReference type="Proteomes" id="UP000007110"/>
    </source>
</evidence>
<evidence type="ECO:0008006" key="4">
    <source>
        <dbReference type="Google" id="ProtNLM"/>
    </source>
</evidence>
<dbReference type="InParanoid" id="A0A7M7GH62"/>
<evidence type="ECO:0000256" key="1">
    <source>
        <dbReference type="SAM" id="SignalP"/>
    </source>
</evidence>
<keyword evidence="3" id="KW-1185">Reference proteome</keyword>
<dbReference type="GeneID" id="100890505"/>
<dbReference type="AlphaFoldDB" id="A0A7M7GH62"/>
<accession>A0A7M7GH62</accession>
<dbReference type="Proteomes" id="UP000007110">
    <property type="component" value="Unassembled WGS sequence"/>
</dbReference>
<feature type="signal peptide" evidence="1">
    <location>
        <begin position="1"/>
        <end position="22"/>
    </location>
</feature>
<feature type="chain" id="PRO_5029613065" description="Protein quiver" evidence="1">
    <location>
        <begin position="23"/>
        <end position="168"/>
    </location>
</feature>
<keyword evidence="1" id="KW-0732">Signal</keyword>
<proteinExistence type="predicted"/>
<dbReference type="EnsemblMetazoa" id="XM_003728700">
    <property type="protein sequence ID" value="XP_003728748"/>
    <property type="gene ID" value="LOC100890505"/>
</dbReference>
<organism evidence="2 3">
    <name type="scientific">Strongylocentrotus purpuratus</name>
    <name type="common">Purple sea urchin</name>
    <dbReference type="NCBI Taxonomy" id="7668"/>
    <lineage>
        <taxon>Eukaryota</taxon>
        <taxon>Metazoa</taxon>
        <taxon>Echinodermata</taxon>
        <taxon>Eleutherozoa</taxon>
        <taxon>Echinozoa</taxon>
        <taxon>Echinoidea</taxon>
        <taxon>Euechinoidea</taxon>
        <taxon>Echinacea</taxon>
        <taxon>Camarodonta</taxon>
        <taxon>Echinidea</taxon>
        <taxon>Strongylocentrotidae</taxon>
        <taxon>Strongylocentrotus</taxon>
    </lineage>
</organism>